<evidence type="ECO:0008006" key="4">
    <source>
        <dbReference type="Google" id="ProtNLM"/>
    </source>
</evidence>
<organism evidence="2 3">
    <name type="scientific">Pseudoalteromonas aurantia 208</name>
    <dbReference type="NCBI Taxonomy" id="1314867"/>
    <lineage>
        <taxon>Bacteria</taxon>
        <taxon>Pseudomonadati</taxon>
        <taxon>Pseudomonadota</taxon>
        <taxon>Gammaproteobacteria</taxon>
        <taxon>Alteromonadales</taxon>
        <taxon>Pseudoalteromonadaceae</taxon>
        <taxon>Pseudoalteromonas</taxon>
    </lineage>
</organism>
<evidence type="ECO:0000256" key="1">
    <source>
        <dbReference type="SAM" id="MobiDB-lite"/>
    </source>
</evidence>
<reference evidence="2 3" key="1">
    <citation type="submission" date="2015-03" db="EMBL/GenBank/DDBJ databases">
        <title>Genome sequence of Pseudoalteromonas aurantia.</title>
        <authorList>
            <person name="Xie B.-B."/>
            <person name="Rong J.-C."/>
            <person name="Qin Q.-L."/>
            <person name="Zhang Y.-Z."/>
        </authorList>
    </citation>
    <scope>NUCLEOTIDE SEQUENCE [LARGE SCALE GENOMIC DNA]</scope>
    <source>
        <strain evidence="2 3">208</strain>
    </source>
</reference>
<name>A0ABR9EJE2_9GAMM</name>
<dbReference type="Proteomes" id="UP000615755">
    <property type="component" value="Unassembled WGS sequence"/>
</dbReference>
<protein>
    <recommendedName>
        <fullName evidence="4">Orphan protein</fullName>
    </recommendedName>
</protein>
<gene>
    <name evidence="2" type="ORF">PAUR_b0593</name>
</gene>
<feature type="region of interest" description="Disordered" evidence="1">
    <location>
        <begin position="332"/>
        <end position="355"/>
    </location>
</feature>
<accession>A0ABR9EJE2</accession>
<sequence length="355" mass="39425">MTIMINQSEVKALDQLPDKVQTLIQLIPDGDSAFEILLSNQDENFSFNSADSFVEQLALGIRNSSLVLLPSAELVADIKKLLDLSTNDLRDLSYGMNRDENNLSMEKHRQLLQKYHLLNRHDFSAVNAFYKRNNLHDNSIVWAADFQGQITLQQTLAYCEKTFSSSNTQIRNACHWALSQAQNLCEFAHYYCIHLMWHQRSTAKTPPIDTVVAQLMPLALAHLNCPTVTFELDENTLNRAIAQWQEADNALGFASVSAGLLCMMLHIDLSDSSELVAQANLYITTLQKLLAKTLASEQFVGQAGLAKYYVLALTDRTVVMSVDADGCLSIDSDRPSKKPITPPINTASNASKGAA</sequence>
<proteinExistence type="predicted"/>
<evidence type="ECO:0000313" key="2">
    <source>
        <dbReference type="EMBL" id="MBE0370534.1"/>
    </source>
</evidence>
<keyword evidence="3" id="KW-1185">Reference proteome</keyword>
<comment type="caution">
    <text evidence="2">The sequence shown here is derived from an EMBL/GenBank/DDBJ whole genome shotgun (WGS) entry which is preliminary data.</text>
</comment>
<dbReference type="EMBL" id="AQGV01000015">
    <property type="protein sequence ID" value="MBE0370534.1"/>
    <property type="molecule type" value="Genomic_DNA"/>
</dbReference>
<dbReference type="RefSeq" id="WP_192509627.1">
    <property type="nucleotide sequence ID" value="NZ_AQGV01000015.1"/>
</dbReference>
<feature type="compositionally biased region" description="Polar residues" evidence="1">
    <location>
        <begin position="343"/>
        <end position="355"/>
    </location>
</feature>
<evidence type="ECO:0000313" key="3">
    <source>
        <dbReference type="Proteomes" id="UP000615755"/>
    </source>
</evidence>